<reference evidence="2" key="2">
    <citation type="journal article" date="2023" name="Syst. Appl. Microbiol.">
        <title>Govania unica gen. nov., sp. nov., a rare biosphere bacterium that represents a novel family in the class Alphaproteobacteria.</title>
        <authorList>
            <person name="Vandamme P."/>
            <person name="Peeters C."/>
            <person name="Hettiarachchi A."/>
            <person name="Cnockaert M."/>
            <person name="Carlier A."/>
        </authorList>
    </citation>
    <scope>NUCLEOTIDE SEQUENCE</scope>
    <source>
        <strain evidence="2">LMG 31809</strain>
    </source>
</reference>
<dbReference type="Proteomes" id="UP001141619">
    <property type="component" value="Unassembled WGS sequence"/>
</dbReference>
<reference evidence="2" key="1">
    <citation type="submission" date="2022-08" db="EMBL/GenBank/DDBJ databases">
        <authorList>
            <person name="Vandamme P."/>
            <person name="Hettiarachchi A."/>
            <person name="Peeters C."/>
            <person name="Cnockaert M."/>
            <person name="Carlier A."/>
        </authorList>
    </citation>
    <scope>NUCLEOTIDE SEQUENCE</scope>
    <source>
        <strain evidence="2">LMG 31809</strain>
    </source>
</reference>
<proteinExistence type="predicted"/>
<dbReference type="RefSeq" id="WP_274943417.1">
    <property type="nucleotide sequence ID" value="NZ_JANWOI010000002.1"/>
</dbReference>
<sequence>MSQDAIDRIRTHPDYQRLVTRRRRLGWRLTVLMLVIYYGFILAVAFAPEKLGAALPGMTMTVGIPLGLLVIISAFILTAIYVARANREFDQLTRNIVEDVK</sequence>
<feature type="transmembrane region" description="Helical" evidence="1">
    <location>
        <begin position="59"/>
        <end position="83"/>
    </location>
</feature>
<comment type="caution">
    <text evidence="2">The sequence shown here is derived from an EMBL/GenBank/DDBJ whole genome shotgun (WGS) entry which is preliminary data.</text>
</comment>
<dbReference type="InterPro" id="IPR052959">
    <property type="entry name" value="Inner_membrane_assoc"/>
</dbReference>
<evidence type="ECO:0000256" key="1">
    <source>
        <dbReference type="SAM" id="Phobius"/>
    </source>
</evidence>
<organism evidence="2 3">
    <name type="scientific">Govanella unica</name>
    <dbReference type="NCBI Taxonomy" id="2975056"/>
    <lineage>
        <taxon>Bacteria</taxon>
        <taxon>Pseudomonadati</taxon>
        <taxon>Pseudomonadota</taxon>
        <taxon>Alphaproteobacteria</taxon>
        <taxon>Emcibacterales</taxon>
        <taxon>Govanellaceae</taxon>
        <taxon>Govanella</taxon>
    </lineage>
</organism>
<dbReference type="PANTHER" id="PTHR38598:SF1">
    <property type="entry name" value="INNER MEMBRANE PROTEIN YJCH"/>
    <property type="match status" value="1"/>
</dbReference>
<dbReference type="PANTHER" id="PTHR38598">
    <property type="entry name" value="INNER MEMBRANE PROTEIN YJCH"/>
    <property type="match status" value="1"/>
</dbReference>
<evidence type="ECO:0000313" key="2">
    <source>
        <dbReference type="EMBL" id="MDA5193721.1"/>
    </source>
</evidence>
<accession>A0A9X3TXS2</accession>
<keyword evidence="1" id="KW-1133">Transmembrane helix</keyword>
<evidence type="ECO:0000313" key="3">
    <source>
        <dbReference type="Proteomes" id="UP001141619"/>
    </source>
</evidence>
<keyword evidence="1" id="KW-0472">Membrane</keyword>
<name>A0A9X3TXS2_9PROT</name>
<dbReference type="AlphaFoldDB" id="A0A9X3TXS2"/>
<protein>
    <submittedName>
        <fullName evidence="2">DUF485 domain-containing protein</fullName>
    </submittedName>
</protein>
<keyword evidence="1" id="KW-0812">Transmembrane</keyword>
<dbReference type="GO" id="GO:0005886">
    <property type="term" value="C:plasma membrane"/>
    <property type="evidence" value="ECO:0007669"/>
    <property type="project" value="TreeGrafter"/>
</dbReference>
<dbReference type="InterPro" id="IPR007436">
    <property type="entry name" value="DUF485"/>
</dbReference>
<dbReference type="Pfam" id="PF04341">
    <property type="entry name" value="DUF485"/>
    <property type="match status" value="1"/>
</dbReference>
<gene>
    <name evidence="2" type="ORF">NYP16_07105</name>
</gene>
<keyword evidence="3" id="KW-1185">Reference proteome</keyword>
<feature type="transmembrane region" description="Helical" evidence="1">
    <location>
        <begin position="25"/>
        <end position="47"/>
    </location>
</feature>
<dbReference type="EMBL" id="JANWOI010000002">
    <property type="protein sequence ID" value="MDA5193721.1"/>
    <property type="molecule type" value="Genomic_DNA"/>
</dbReference>